<feature type="compositionally biased region" description="Basic and acidic residues" evidence="1">
    <location>
        <begin position="1"/>
        <end position="13"/>
    </location>
</feature>
<keyword evidence="3" id="KW-1185">Reference proteome</keyword>
<dbReference type="EMBL" id="JAOAMV010000003">
    <property type="protein sequence ID" value="MCT2558895.1"/>
    <property type="molecule type" value="Genomic_DNA"/>
</dbReference>
<name>A0A9X2W2Q4_9SPHN</name>
<feature type="region of interest" description="Disordered" evidence="1">
    <location>
        <begin position="1"/>
        <end position="53"/>
    </location>
</feature>
<dbReference type="Proteomes" id="UP001142648">
    <property type="component" value="Unassembled WGS sequence"/>
</dbReference>
<accession>A0A9X2W2Q4</accession>
<evidence type="ECO:0000313" key="2">
    <source>
        <dbReference type="EMBL" id="MCT2558895.1"/>
    </source>
</evidence>
<organism evidence="2 3">
    <name type="scientific">Tsuneonella litorea</name>
    <dbReference type="NCBI Taxonomy" id="2976475"/>
    <lineage>
        <taxon>Bacteria</taxon>
        <taxon>Pseudomonadati</taxon>
        <taxon>Pseudomonadota</taxon>
        <taxon>Alphaproteobacteria</taxon>
        <taxon>Sphingomonadales</taxon>
        <taxon>Erythrobacteraceae</taxon>
        <taxon>Tsuneonella</taxon>
    </lineage>
</organism>
<reference evidence="2" key="1">
    <citation type="submission" date="2022-09" db="EMBL/GenBank/DDBJ databases">
        <title>The genome sequence of Tsuneonella sp. YG55.</title>
        <authorList>
            <person name="Liu Y."/>
        </authorList>
    </citation>
    <scope>NUCLEOTIDE SEQUENCE</scope>
    <source>
        <strain evidence="2">YG55</strain>
    </source>
</reference>
<dbReference type="RefSeq" id="WP_259961760.1">
    <property type="nucleotide sequence ID" value="NZ_JAOAMV010000003.1"/>
</dbReference>
<dbReference type="AlphaFoldDB" id="A0A9X2W2Q4"/>
<protein>
    <submittedName>
        <fullName evidence="2">Uncharacterized protein</fullName>
    </submittedName>
</protein>
<proteinExistence type="predicted"/>
<sequence length="53" mass="5629">MSGARTRPEKEPGDGPLADTGPSEIEIERRQAGVEEDEDEGTAVPPEAELPPD</sequence>
<gene>
    <name evidence="2" type="ORF">N0B51_07875</name>
</gene>
<comment type="caution">
    <text evidence="2">The sequence shown here is derived from an EMBL/GenBank/DDBJ whole genome shotgun (WGS) entry which is preliminary data.</text>
</comment>
<evidence type="ECO:0000313" key="3">
    <source>
        <dbReference type="Proteomes" id="UP001142648"/>
    </source>
</evidence>
<evidence type="ECO:0000256" key="1">
    <source>
        <dbReference type="SAM" id="MobiDB-lite"/>
    </source>
</evidence>